<keyword evidence="9" id="KW-0133">Cell shape</keyword>
<evidence type="ECO:0000256" key="6">
    <source>
        <dbReference type="ARBA" id="ARBA00022741"/>
    </source>
</evidence>
<dbReference type="PROSITE" id="PS50975">
    <property type="entry name" value="ATP_GRASP"/>
    <property type="match status" value="1"/>
</dbReference>
<dbReference type="GO" id="GO:0008716">
    <property type="term" value="F:D-alanine-D-alanine ligase activity"/>
    <property type="evidence" value="ECO:0007669"/>
    <property type="project" value="InterPro"/>
</dbReference>
<reference evidence="15 16" key="1">
    <citation type="journal article" date="2015" name="MBio">
        <title>Genome-Resolved Metagenomic Analysis Reveals Roles for Candidate Phyla and Other Microbial Community Members in Biogeochemical Transformations in Oil Reservoirs.</title>
        <authorList>
            <person name="Hu P."/>
            <person name="Tom L."/>
            <person name="Singh A."/>
            <person name="Thomas B.C."/>
            <person name="Baker B.J."/>
            <person name="Piceno Y.M."/>
            <person name="Andersen G.L."/>
            <person name="Banfield J.F."/>
        </authorList>
    </citation>
    <scope>NUCLEOTIDE SEQUENCE [LARGE SCALE GENOMIC DNA]</scope>
    <source>
        <strain evidence="15">46_16</strain>
    </source>
</reference>
<dbReference type="GO" id="GO:0008360">
    <property type="term" value="P:regulation of cell shape"/>
    <property type="evidence" value="ECO:0007669"/>
    <property type="project" value="UniProtKB-KW"/>
</dbReference>
<feature type="non-terminal residue" evidence="15">
    <location>
        <position position="1"/>
    </location>
</feature>
<keyword evidence="8" id="KW-0460">Magnesium</keyword>
<evidence type="ECO:0000313" key="16">
    <source>
        <dbReference type="Proteomes" id="UP000064249"/>
    </source>
</evidence>
<keyword evidence="10" id="KW-0573">Peptidoglycan synthesis</keyword>
<evidence type="ECO:0000256" key="4">
    <source>
        <dbReference type="ARBA" id="ARBA00022598"/>
    </source>
</evidence>
<keyword evidence="7 13" id="KW-0067">ATP-binding</keyword>
<dbReference type="EMBL" id="LGFU01000171">
    <property type="protein sequence ID" value="KUK45734.1"/>
    <property type="molecule type" value="Genomic_DNA"/>
</dbReference>
<dbReference type="InterPro" id="IPR011095">
    <property type="entry name" value="Dala_Dala_lig_C"/>
</dbReference>
<protein>
    <submittedName>
        <fullName evidence="15">D-alanine--D-alanine ligase</fullName>
    </submittedName>
</protein>
<evidence type="ECO:0000256" key="11">
    <source>
        <dbReference type="ARBA" id="ARBA00023211"/>
    </source>
</evidence>
<evidence type="ECO:0000256" key="9">
    <source>
        <dbReference type="ARBA" id="ARBA00022960"/>
    </source>
</evidence>
<feature type="domain" description="ATP-grasp" evidence="14">
    <location>
        <begin position="11"/>
        <end position="145"/>
    </location>
</feature>
<proteinExistence type="inferred from homology"/>
<dbReference type="PANTHER" id="PTHR23132">
    <property type="entry name" value="D-ALANINE--D-ALANINE LIGASE"/>
    <property type="match status" value="1"/>
</dbReference>
<evidence type="ECO:0000256" key="12">
    <source>
        <dbReference type="ARBA" id="ARBA00023316"/>
    </source>
</evidence>
<evidence type="ECO:0000256" key="3">
    <source>
        <dbReference type="ARBA" id="ARBA00010871"/>
    </source>
</evidence>
<comment type="caution">
    <text evidence="15">The sequence shown here is derived from an EMBL/GenBank/DDBJ whole genome shotgun (WGS) entry which is preliminary data.</text>
</comment>
<comment type="cofactor">
    <cofactor evidence="1">
        <name>Mn(2+)</name>
        <dbReference type="ChEBI" id="CHEBI:29035"/>
    </cofactor>
</comment>
<accession>A0A101FWR0</accession>
<evidence type="ECO:0000256" key="7">
    <source>
        <dbReference type="ARBA" id="ARBA00022840"/>
    </source>
</evidence>
<evidence type="ECO:0000256" key="2">
    <source>
        <dbReference type="ARBA" id="ARBA00001946"/>
    </source>
</evidence>
<keyword evidence="11" id="KW-0464">Manganese</keyword>
<organism evidence="15 16">
    <name type="scientific">Anaerolinea thermophila</name>
    <dbReference type="NCBI Taxonomy" id="167964"/>
    <lineage>
        <taxon>Bacteria</taxon>
        <taxon>Bacillati</taxon>
        <taxon>Chloroflexota</taxon>
        <taxon>Anaerolineae</taxon>
        <taxon>Anaerolineales</taxon>
        <taxon>Anaerolineaceae</taxon>
        <taxon>Anaerolinea</taxon>
    </lineage>
</organism>
<dbReference type="PATRIC" id="fig|167964.4.peg.15"/>
<dbReference type="AlphaFoldDB" id="A0A101FWR0"/>
<evidence type="ECO:0000256" key="10">
    <source>
        <dbReference type="ARBA" id="ARBA00022984"/>
    </source>
</evidence>
<dbReference type="Pfam" id="PF07478">
    <property type="entry name" value="Dala_Dala_lig_C"/>
    <property type="match status" value="1"/>
</dbReference>
<keyword evidence="12" id="KW-0961">Cell wall biogenesis/degradation</keyword>
<dbReference type="InterPro" id="IPR000291">
    <property type="entry name" value="D-Ala_lig_Van_CS"/>
</dbReference>
<dbReference type="GO" id="GO:0005524">
    <property type="term" value="F:ATP binding"/>
    <property type="evidence" value="ECO:0007669"/>
    <property type="project" value="UniProtKB-UniRule"/>
</dbReference>
<dbReference type="Proteomes" id="UP000064249">
    <property type="component" value="Unassembled WGS sequence"/>
</dbReference>
<dbReference type="GO" id="GO:0005829">
    <property type="term" value="C:cytosol"/>
    <property type="evidence" value="ECO:0007669"/>
    <property type="project" value="TreeGrafter"/>
</dbReference>
<evidence type="ECO:0000256" key="5">
    <source>
        <dbReference type="ARBA" id="ARBA00022723"/>
    </source>
</evidence>
<dbReference type="PANTHER" id="PTHR23132:SF25">
    <property type="entry name" value="D-ALANINE--D-ALANINE LIGASE A"/>
    <property type="match status" value="1"/>
</dbReference>
<evidence type="ECO:0000313" key="15">
    <source>
        <dbReference type="EMBL" id="KUK45734.1"/>
    </source>
</evidence>
<keyword evidence="4 15" id="KW-0436">Ligase</keyword>
<dbReference type="PROSITE" id="PS00844">
    <property type="entry name" value="DALA_DALA_LIGASE_2"/>
    <property type="match status" value="1"/>
</dbReference>
<dbReference type="GO" id="GO:0009252">
    <property type="term" value="P:peptidoglycan biosynthetic process"/>
    <property type="evidence" value="ECO:0007669"/>
    <property type="project" value="UniProtKB-KW"/>
</dbReference>
<sequence>MEGLKFASKYDRRIVVEKGVEKAREIEVSVLGNEYPTASIPGEVVPKDIFYTYREKYISDTAELLIPANISDEMANRVQMLALKAYKAADCAGMGRVDFLIDPETDELYLNEINTIPGFTKISMYPKLWEASDIPYPQLIEKLIDLALERKAQRDKTEREFRS</sequence>
<dbReference type="GO" id="GO:0071555">
    <property type="term" value="P:cell wall organization"/>
    <property type="evidence" value="ECO:0007669"/>
    <property type="project" value="UniProtKB-KW"/>
</dbReference>
<evidence type="ECO:0000256" key="8">
    <source>
        <dbReference type="ARBA" id="ARBA00022842"/>
    </source>
</evidence>
<gene>
    <name evidence="15" type="ORF">XD73_1390</name>
</gene>
<dbReference type="GO" id="GO:0046872">
    <property type="term" value="F:metal ion binding"/>
    <property type="evidence" value="ECO:0007669"/>
    <property type="project" value="UniProtKB-KW"/>
</dbReference>
<dbReference type="FunFam" id="3.30.470.20:FF:000008">
    <property type="entry name" value="D-alanine--D-alanine ligase"/>
    <property type="match status" value="1"/>
</dbReference>
<comment type="cofactor">
    <cofactor evidence="2">
        <name>Mg(2+)</name>
        <dbReference type="ChEBI" id="CHEBI:18420"/>
    </cofactor>
</comment>
<dbReference type="Gene3D" id="3.30.470.20">
    <property type="entry name" value="ATP-grasp fold, B domain"/>
    <property type="match status" value="1"/>
</dbReference>
<evidence type="ECO:0000256" key="13">
    <source>
        <dbReference type="PROSITE-ProRule" id="PRU00409"/>
    </source>
</evidence>
<keyword evidence="5" id="KW-0479">Metal-binding</keyword>
<keyword evidence="6 13" id="KW-0547">Nucleotide-binding</keyword>
<dbReference type="SUPFAM" id="SSF56059">
    <property type="entry name" value="Glutathione synthetase ATP-binding domain-like"/>
    <property type="match status" value="1"/>
</dbReference>
<dbReference type="InterPro" id="IPR011761">
    <property type="entry name" value="ATP-grasp"/>
</dbReference>
<name>A0A101FWR0_9CHLR</name>
<evidence type="ECO:0000259" key="14">
    <source>
        <dbReference type="PROSITE" id="PS50975"/>
    </source>
</evidence>
<comment type="similarity">
    <text evidence="3">Belongs to the D-alanine--D-alanine ligase family.</text>
</comment>
<evidence type="ECO:0000256" key="1">
    <source>
        <dbReference type="ARBA" id="ARBA00001936"/>
    </source>
</evidence>